<organism evidence="2 3">
    <name type="scientific">Parapedobacter pyrenivorans</name>
    <dbReference type="NCBI Taxonomy" id="1305674"/>
    <lineage>
        <taxon>Bacteria</taxon>
        <taxon>Pseudomonadati</taxon>
        <taxon>Bacteroidota</taxon>
        <taxon>Sphingobacteriia</taxon>
        <taxon>Sphingobacteriales</taxon>
        <taxon>Sphingobacteriaceae</taxon>
        <taxon>Parapedobacter</taxon>
    </lineage>
</organism>
<dbReference type="PANTHER" id="PTHR42850">
    <property type="entry name" value="METALLOPHOSPHOESTERASE"/>
    <property type="match status" value="1"/>
</dbReference>
<dbReference type="AlphaFoldDB" id="A0A917HSV8"/>
<proteinExistence type="predicted"/>
<dbReference type="InterPro" id="IPR029052">
    <property type="entry name" value="Metallo-depent_PP-like"/>
</dbReference>
<evidence type="ECO:0000313" key="3">
    <source>
        <dbReference type="Proteomes" id="UP000660862"/>
    </source>
</evidence>
<name>A0A917HSV8_9SPHI</name>
<feature type="domain" description="Calcineurin-like phosphoesterase" evidence="1">
    <location>
        <begin position="1"/>
        <end position="77"/>
    </location>
</feature>
<dbReference type="GO" id="GO:0005737">
    <property type="term" value="C:cytoplasm"/>
    <property type="evidence" value="ECO:0007669"/>
    <property type="project" value="TreeGrafter"/>
</dbReference>
<sequence>MHGAAKALEQCLERSGADLTNDRIIQLGDVADGYADVYACVEILLRAKHLIALKGNHDDWFLDFINTDFHPHYWNHGGPGTLESYLEKADKPGRWRATESGYKTALVSSDIPHAHRQFFMRQRHYYVDERNRCYVHGGFKPGVPLELQRPQDFYWDRTLWENAQPVPEFHEVYLGHTPTINWETDQPMNAYNLWNLDTGAGHSGRLTIMDADTKEYWQSDALPDLYAKGYR</sequence>
<dbReference type="SUPFAM" id="SSF56300">
    <property type="entry name" value="Metallo-dependent phosphatases"/>
    <property type="match status" value="1"/>
</dbReference>
<accession>A0A917HSV8</accession>
<gene>
    <name evidence="2" type="primary">pphA</name>
    <name evidence="2" type="ORF">GCM10007415_22390</name>
</gene>
<dbReference type="Pfam" id="PF00149">
    <property type="entry name" value="Metallophos"/>
    <property type="match status" value="1"/>
</dbReference>
<dbReference type="InterPro" id="IPR050126">
    <property type="entry name" value="Ap4A_hydrolase"/>
</dbReference>
<comment type="caution">
    <text evidence="2">The sequence shown here is derived from an EMBL/GenBank/DDBJ whole genome shotgun (WGS) entry which is preliminary data.</text>
</comment>
<dbReference type="Proteomes" id="UP000660862">
    <property type="component" value="Unassembled WGS sequence"/>
</dbReference>
<dbReference type="Gene3D" id="3.60.21.10">
    <property type="match status" value="1"/>
</dbReference>
<evidence type="ECO:0000259" key="1">
    <source>
        <dbReference type="Pfam" id="PF00149"/>
    </source>
</evidence>
<reference evidence="2" key="2">
    <citation type="submission" date="2020-09" db="EMBL/GenBank/DDBJ databases">
        <authorList>
            <person name="Sun Q."/>
            <person name="Zhou Y."/>
        </authorList>
    </citation>
    <scope>NUCLEOTIDE SEQUENCE</scope>
    <source>
        <strain evidence="2">CGMCC 1.12195</strain>
    </source>
</reference>
<dbReference type="PANTHER" id="PTHR42850:SF4">
    <property type="entry name" value="ZINC-DEPENDENT ENDOPOLYPHOSPHATASE"/>
    <property type="match status" value="1"/>
</dbReference>
<dbReference type="InterPro" id="IPR004843">
    <property type="entry name" value="Calcineurin-like_PHP"/>
</dbReference>
<protein>
    <submittedName>
        <fullName evidence="2">Metallophosphatase</fullName>
    </submittedName>
</protein>
<reference evidence="2" key="1">
    <citation type="journal article" date="2014" name="Int. J. Syst. Evol. Microbiol.">
        <title>Complete genome sequence of Corynebacterium casei LMG S-19264T (=DSM 44701T), isolated from a smear-ripened cheese.</title>
        <authorList>
            <consortium name="US DOE Joint Genome Institute (JGI-PGF)"/>
            <person name="Walter F."/>
            <person name="Albersmeier A."/>
            <person name="Kalinowski J."/>
            <person name="Ruckert C."/>
        </authorList>
    </citation>
    <scope>NUCLEOTIDE SEQUENCE</scope>
    <source>
        <strain evidence="2">CGMCC 1.12195</strain>
    </source>
</reference>
<keyword evidence="3" id="KW-1185">Reference proteome</keyword>
<evidence type="ECO:0000313" key="2">
    <source>
        <dbReference type="EMBL" id="GGG87991.1"/>
    </source>
</evidence>
<dbReference type="EMBL" id="BMER01000001">
    <property type="protein sequence ID" value="GGG87991.1"/>
    <property type="molecule type" value="Genomic_DNA"/>
</dbReference>
<dbReference type="GO" id="GO:0008803">
    <property type="term" value="F:bis(5'-nucleosyl)-tetraphosphatase (symmetrical) activity"/>
    <property type="evidence" value="ECO:0007669"/>
    <property type="project" value="TreeGrafter"/>
</dbReference>
<dbReference type="GO" id="GO:0016791">
    <property type="term" value="F:phosphatase activity"/>
    <property type="evidence" value="ECO:0007669"/>
    <property type="project" value="TreeGrafter"/>
</dbReference>
<dbReference type="GO" id="GO:0110154">
    <property type="term" value="P:RNA decapping"/>
    <property type="evidence" value="ECO:0007669"/>
    <property type="project" value="TreeGrafter"/>
</dbReference>